<organism evidence="1 2">
    <name type="scientific">Vararia minispora EC-137</name>
    <dbReference type="NCBI Taxonomy" id="1314806"/>
    <lineage>
        <taxon>Eukaryota</taxon>
        <taxon>Fungi</taxon>
        <taxon>Dikarya</taxon>
        <taxon>Basidiomycota</taxon>
        <taxon>Agaricomycotina</taxon>
        <taxon>Agaricomycetes</taxon>
        <taxon>Russulales</taxon>
        <taxon>Lachnocladiaceae</taxon>
        <taxon>Vararia</taxon>
    </lineage>
</organism>
<gene>
    <name evidence="1" type="ORF">K488DRAFT_25562</name>
</gene>
<protein>
    <submittedName>
        <fullName evidence="1">Cytochrome P450</fullName>
    </submittedName>
</protein>
<accession>A0ACB8QLK3</accession>
<feature type="non-terminal residue" evidence="1">
    <location>
        <position position="1"/>
    </location>
</feature>
<reference evidence="1" key="1">
    <citation type="submission" date="2021-02" db="EMBL/GenBank/DDBJ databases">
        <authorList>
            <consortium name="DOE Joint Genome Institute"/>
            <person name="Ahrendt S."/>
            <person name="Looney B.P."/>
            <person name="Miyauchi S."/>
            <person name="Morin E."/>
            <person name="Drula E."/>
            <person name="Courty P.E."/>
            <person name="Chicoki N."/>
            <person name="Fauchery L."/>
            <person name="Kohler A."/>
            <person name="Kuo A."/>
            <person name="Labutti K."/>
            <person name="Pangilinan J."/>
            <person name="Lipzen A."/>
            <person name="Riley R."/>
            <person name="Andreopoulos W."/>
            <person name="He G."/>
            <person name="Johnson J."/>
            <person name="Barry K.W."/>
            <person name="Grigoriev I.V."/>
            <person name="Nagy L."/>
            <person name="Hibbett D."/>
            <person name="Henrissat B."/>
            <person name="Matheny P.B."/>
            <person name="Labbe J."/>
            <person name="Martin F."/>
        </authorList>
    </citation>
    <scope>NUCLEOTIDE SEQUENCE</scope>
    <source>
        <strain evidence="1">EC-137</strain>
    </source>
</reference>
<feature type="non-terminal residue" evidence="1">
    <location>
        <position position="461"/>
    </location>
</feature>
<evidence type="ECO:0000313" key="1">
    <source>
        <dbReference type="EMBL" id="KAI0032588.1"/>
    </source>
</evidence>
<proteinExistence type="predicted"/>
<dbReference type="Proteomes" id="UP000814128">
    <property type="component" value="Unassembled WGS sequence"/>
</dbReference>
<comment type="caution">
    <text evidence="1">The sequence shown here is derived from an EMBL/GenBank/DDBJ whole genome shotgun (WGS) entry which is preliminary data.</text>
</comment>
<reference evidence="1" key="2">
    <citation type="journal article" date="2022" name="New Phytol.">
        <title>Evolutionary transition to the ectomycorrhizal habit in the genomes of a hyperdiverse lineage of mushroom-forming fungi.</title>
        <authorList>
            <person name="Looney B."/>
            <person name="Miyauchi S."/>
            <person name="Morin E."/>
            <person name="Drula E."/>
            <person name="Courty P.E."/>
            <person name="Kohler A."/>
            <person name="Kuo A."/>
            <person name="LaButti K."/>
            <person name="Pangilinan J."/>
            <person name="Lipzen A."/>
            <person name="Riley R."/>
            <person name="Andreopoulos W."/>
            <person name="He G."/>
            <person name="Johnson J."/>
            <person name="Nolan M."/>
            <person name="Tritt A."/>
            <person name="Barry K.W."/>
            <person name="Grigoriev I.V."/>
            <person name="Nagy L.G."/>
            <person name="Hibbett D."/>
            <person name="Henrissat B."/>
            <person name="Matheny P.B."/>
            <person name="Labbe J."/>
            <person name="Martin F.M."/>
        </authorList>
    </citation>
    <scope>NUCLEOTIDE SEQUENCE</scope>
    <source>
        <strain evidence="1">EC-137</strain>
    </source>
</reference>
<sequence>LPPGPRGLPIVGNLFDMPTKSPWTAFAEWGKKWGGIISVTIFGRTIIIINDAKIAVDLLTGRDDVYCDRPAMSMVTLSGYGDSVGTIGAGERHTEYRQMLALGFGTSGERVERFRTTEEFRASKLLQWLLDGRGGSIRDVAGANILWAGYGYKVQENNDPLVAQAEQARADLHTAAESLPHALLNQLPHSLLECLPAWLPFRRTAARFRATATALREDAFARACKSDSDSLVADVMAKGLEASPRRVEYLKWVAMTLYGAGAEPTATILHIYFLAMCRHPDVQERVQAELDGITGGKRLPNFTDRPNLPYVTALCKELFRWFPVVPLGIPHRSMEGGEYNGYKIPAGSILIPNIWYMWHILKDPRAHREPERFNPDRYMSPSPEPDPWLIFGFGSRVCPGKHIAEDTAWICVAQIASVLNVRPGEHKIVPPPVPDATSAVVHPVSFDCVVAPRSESALRLV</sequence>
<keyword evidence="2" id="KW-1185">Reference proteome</keyword>
<name>A0ACB8QLK3_9AGAM</name>
<evidence type="ECO:0000313" key="2">
    <source>
        <dbReference type="Proteomes" id="UP000814128"/>
    </source>
</evidence>
<dbReference type="EMBL" id="MU273541">
    <property type="protein sequence ID" value="KAI0032588.1"/>
    <property type="molecule type" value="Genomic_DNA"/>
</dbReference>